<dbReference type="InterPro" id="IPR044806">
    <property type="entry name" value="WVD2/WDL1-4"/>
</dbReference>
<dbReference type="GO" id="GO:0008017">
    <property type="term" value="F:microtubule binding"/>
    <property type="evidence" value="ECO:0007669"/>
    <property type="project" value="InterPro"/>
</dbReference>
<keyword evidence="5" id="KW-0206">Cytoskeleton</keyword>
<evidence type="ECO:0000256" key="2">
    <source>
        <dbReference type="ARBA" id="ARBA00005885"/>
    </source>
</evidence>
<evidence type="ECO:0000313" key="8">
    <source>
        <dbReference type="EMBL" id="KAJ0982394.1"/>
    </source>
</evidence>
<dbReference type="GO" id="GO:0005874">
    <property type="term" value="C:microtubule"/>
    <property type="evidence" value="ECO:0007669"/>
    <property type="project" value="UniProtKB-KW"/>
</dbReference>
<evidence type="ECO:0000256" key="1">
    <source>
        <dbReference type="ARBA" id="ARBA00004245"/>
    </source>
</evidence>
<evidence type="ECO:0000256" key="3">
    <source>
        <dbReference type="ARBA" id="ARBA00022490"/>
    </source>
</evidence>
<feature type="region of interest" description="Disordered" evidence="6">
    <location>
        <begin position="93"/>
        <end position="113"/>
    </location>
</feature>
<evidence type="ECO:0000256" key="4">
    <source>
        <dbReference type="ARBA" id="ARBA00022701"/>
    </source>
</evidence>
<protein>
    <recommendedName>
        <fullName evidence="7">TPX2 C-terminal domain-containing protein</fullName>
    </recommendedName>
</protein>
<keyword evidence="4" id="KW-0493">Microtubule</keyword>
<evidence type="ECO:0000313" key="9">
    <source>
        <dbReference type="Proteomes" id="UP001085076"/>
    </source>
</evidence>
<dbReference type="EMBL" id="JAGGNH010000002">
    <property type="protein sequence ID" value="KAJ0982394.1"/>
    <property type="molecule type" value="Genomic_DNA"/>
</dbReference>
<name>A0A9D5D0G2_9LILI</name>
<keyword evidence="9" id="KW-1185">Reference proteome</keyword>
<proteinExistence type="inferred from homology"/>
<gene>
    <name evidence="8" type="ORF">J5N97_010649</name>
</gene>
<evidence type="ECO:0000259" key="7">
    <source>
        <dbReference type="Pfam" id="PF06886"/>
    </source>
</evidence>
<reference evidence="8" key="1">
    <citation type="submission" date="2021-03" db="EMBL/GenBank/DDBJ databases">
        <authorList>
            <person name="Li Z."/>
            <person name="Yang C."/>
        </authorList>
    </citation>
    <scope>NUCLEOTIDE SEQUENCE</scope>
    <source>
        <strain evidence="8">Dzin_1.0</strain>
        <tissue evidence="8">Leaf</tissue>
    </source>
</reference>
<evidence type="ECO:0000256" key="5">
    <source>
        <dbReference type="ARBA" id="ARBA00023212"/>
    </source>
</evidence>
<feature type="region of interest" description="Disordered" evidence="6">
    <location>
        <begin position="270"/>
        <end position="382"/>
    </location>
</feature>
<comment type="caution">
    <text evidence="8">The sequence shown here is derived from an EMBL/GenBank/DDBJ whole genome shotgun (WGS) entry which is preliminary data.</text>
</comment>
<dbReference type="Proteomes" id="UP001085076">
    <property type="component" value="Miscellaneous, Linkage group lg02"/>
</dbReference>
<dbReference type="AlphaFoldDB" id="A0A9D5D0G2"/>
<keyword evidence="3" id="KW-0963">Cytoplasm</keyword>
<feature type="compositionally biased region" description="Basic and acidic residues" evidence="6">
    <location>
        <begin position="349"/>
        <end position="363"/>
    </location>
</feature>
<dbReference type="Pfam" id="PF06886">
    <property type="entry name" value="TPX2"/>
    <property type="match status" value="1"/>
</dbReference>
<comment type="subcellular location">
    <subcellularLocation>
        <location evidence="1">Cytoplasm</location>
        <location evidence="1">Cytoskeleton</location>
    </subcellularLocation>
</comment>
<comment type="similarity">
    <text evidence="2">Belongs to the TPX2 family.</text>
</comment>
<dbReference type="PANTHER" id="PTHR46372:SF2">
    <property type="entry name" value="PROTEIN WVD2-LIKE 3"/>
    <property type="match status" value="1"/>
</dbReference>
<dbReference type="OrthoDB" id="1925970at2759"/>
<sequence length="382" mass="41747">MTWHSLRLPSGLAVKLFIMGKETLDVCTDEESDCVVICSNGDHVDEVFTKPFEDEASVHQDGICQNGNGMPAPVDADASGIQIENCETQMPVNQMKSGSPVKSGTKSTTAGTLRSNCTVPQPFALATDKRASGGNRTSLTDVAGNGMKPANVNNKLLPNVVNKSQRCLASISRKPLQPDNTMHRDNDDACSVASSTTASVRTTKIRSAVASAPVFRVSERAEKRKEFYTKLEEKHQALEAQKNQCEARTKEEWDAAIKQLRKSLTFKAKPMPSFYHEGPPPKVELKKVPPTRAKSPKLGRRKSCSDATNPSSAGDDHLASCNRMNRHSLSSIKVDANKLNNGRKMSHASTKEREMTKSTRENSKPLVQKVVDQRASDVIVQS</sequence>
<feature type="domain" description="TPX2 C-terminal" evidence="7">
    <location>
        <begin position="214"/>
        <end position="283"/>
    </location>
</feature>
<reference evidence="8" key="2">
    <citation type="journal article" date="2022" name="Hortic Res">
        <title>The genome of Dioscorea zingiberensis sheds light on the biosynthesis, origin and evolution of the medicinally important diosgenin saponins.</title>
        <authorList>
            <person name="Li Y."/>
            <person name="Tan C."/>
            <person name="Li Z."/>
            <person name="Guo J."/>
            <person name="Li S."/>
            <person name="Chen X."/>
            <person name="Wang C."/>
            <person name="Dai X."/>
            <person name="Yang H."/>
            <person name="Song W."/>
            <person name="Hou L."/>
            <person name="Xu J."/>
            <person name="Tong Z."/>
            <person name="Xu A."/>
            <person name="Yuan X."/>
            <person name="Wang W."/>
            <person name="Yang Q."/>
            <person name="Chen L."/>
            <person name="Sun Z."/>
            <person name="Wang K."/>
            <person name="Pan B."/>
            <person name="Chen J."/>
            <person name="Bao Y."/>
            <person name="Liu F."/>
            <person name="Qi X."/>
            <person name="Gang D.R."/>
            <person name="Wen J."/>
            <person name="Li J."/>
        </authorList>
    </citation>
    <scope>NUCLEOTIDE SEQUENCE</scope>
    <source>
        <strain evidence="8">Dzin_1.0</strain>
    </source>
</reference>
<dbReference type="PANTHER" id="PTHR46372">
    <property type="entry name" value="PROTEIN WVD2-LIKE 3"/>
    <property type="match status" value="1"/>
</dbReference>
<evidence type="ECO:0000256" key="6">
    <source>
        <dbReference type="SAM" id="MobiDB-lite"/>
    </source>
</evidence>
<dbReference type="GO" id="GO:0000226">
    <property type="term" value="P:microtubule cytoskeleton organization"/>
    <property type="evidence" value="ECO:0007669"/>
    <property type="project" value="InterPro"/>
</dbReference>
<dbReference type="InterPro" id="IPR027329">
    <property type="entry name" value="TPX2_C"/>
</dbReference>
<organism evidence="8 9">
    <name type="scientific">Dioscorea zingiberensis</name>
    <dbReference type="NCBI Taxonomy" id="325984"/>
    <lineage>
        <taxon>Eukaryota</taxon>
        <taxon>Viridiplantae</taxon>
        <taxon>Streptophyta</taxon>
        <taxon>Embryophyta</taxon>
        <taxon>Tracheophyta</taxon>
        <taxon>Spermatophyta</taxon>
        <taxon>Magnoliopsida</taxon>
        <taxon>Liliopsida</taxon>
        <taxon>Dioscoreales</taxon>
        <taxon>Dioscoreaceae</taxon>
        <taxon>Dioscorea</taxon>
    </lineage>
</organism>
<accession>A0A9D5D0G2</accession>